<sequence>MLKRSSFSPDMEKYQYKIDLKLSRDNFVWSRIKFFLTNHEAQHLSNTDSDRCAVCGDESETSDHLFRSCTTDLVMSCKAQVHGMNSLHSLPMNGCGNFSDGDDCGVWIMGLSKSMLETEFSGVFESLRTCFP</sequence>
<evidence type="ECO:0008006" key="3">
    <source>
        <dbReference type="Google" id="ProtNLM"/>
    </source>
</evidence>
<name>A0ABR2PDA4_9ROSI</name>
<protein>
    <recommendedName>
        <fullName evidence="3">Reverse transcriptase zinc-binding domain-containing protein</fullName>
    </recommendedName>
</protein>
<reference evidence="1 2" key="1">
    <citation type="journal article" date="2024" name="G3 (Bethesda)">
        <title>Genome assembly of Hibiscus sabdariffa L. provides insights into metabolisms of medicinal natural products.</title>
        <authorList>
            <person name="Kim T."/>
        </authorList>
    </citation>
    <scope>NUCLEOTIDE SEQUENCE [LARGE SCALE GENOMIC DNA]</scope>
    <source>
        <strain evidence="1">TK-2024</strain>
        <tissue evidence="1">Old leaves</tissue>
    </source>
</reference>
<evidence type="ECO:0000313" key="1">
    <source>
        <dbReference type="EMBL" id="KAK8986428.1"/>
    </source>
</evidence>
<evidence type="ECO:0000313" key="2">
    <source>
        <dbReference type="Proteomes" id="UP001396334"/>
    </source>
</evidence>
<comment type="caution">
    <text evidence="1">The sequence shown here is derived from an EMBL/GenBank/DDBJ whole genome shotgun (WGS) entry which is preliminary data.</text>
</comment>
<keyword evidence="2" id="KW-1185">Reference proteome</keyword>
<accession>A0ABR2PDA4</accession>
<dbReference type="EMBL" id="JBBPBN010000063">
    <property type="protein sequence ID" value="KAK8986428.1"/>
    <property type="molecule type" value="Genomic_DNA"/>
</dbReference>
<dbReference type="Proteomes" id="UP001396334">
    <property type="component" value="Unassembled WGS sequence"/>
</dbReference>
<organism evidence="1 2">
    <name type="scientific">Hibiscus sabdariffa</name>
    <name type="common">roselle</name>
    <dbReference type="NCBI Taxonomy" id="183260"/>
    <lineage>
        <taxon>Eukaryota</taxon>
        <taxon>Viridiplantae</taxon>
        <taxon>Streptophyta</taxon>
        <taxon>Embryophyta</taxon>
        <taxon>Tracheophyta</taxon>
        <taxon>Spermatophyta</taxon>
        <taxon>Magnoliopsida</taxon>
        <taxon>eudicotyledons</taxon>
        <taxon>Gunneridae</taxon>
        <taxon>Pentapetalae</taxon>
        <taxon>rosids</taxon>
        <taxon>malvids</taxon>
        <taxon>Malvales</taxon>
        <taxon>Malvaceae</taxon>
        <taxon>Malvoideae</taxon>
        <taxon>Hibiscus</taxon>
    </lineage>
</organism>
<gene>
    <name evidence="1" type="ORF">V6N11_009988</name>
</gene>
<proteinExistence type="predicted"/>